<evidence type="ECO:0008006" key="3">
    <source>
        <dbReference type="Google" id="ProtNLM"/>
    </source>
</evidence>
<name>A0ABS5MHK0_9BACI</name>
<proteinExistence type="predicted"/>
<accession>A0ABS5MHK0</accession>
<sequence>MIKIQNQYLKDVAEFLQNNITTKGKKNIHRMRIVKIIQDRYKEVVEEEVTLLKEYAKTDENGEVIRNKDGGLDIEDKKGFNEQHKALFDEYFVIDGINLEPALKTVEKLVNEHDKELVGKPAEMHFILSDAFEENKTEEEQE</sequence>
<organism evidence="1 2">
    <name type="scientific">Ornithinibacillus massiliensis</name>
    <dbReference type="NCBI Taxonomy" id="1944633"/>
    <lineage>
        <taxon>Bacteria</taxon>
        <taxon>Bacillati</taxon>
        <taxon>Bacillota</taxon>
        <taxon>Bacilli</taxon>
        <taxon>Bacillales</taxon>
        <taxon>Bacillaceae</taxon>
        <taxon>Ornithinibacillus</taxon>
    </lineage>
</organism>
<evidence type="ECO:0000313" key="2">
    <source>
        <dbReference type="Proteomes" id="UP000681870"/>
    </source>
</evidence>
<dbReference type="RefSeq" id="WP_211742471.1">
    <property type="nucleotide sequence ID" value="NZ_JAGXBY010000006.1"/>
</dbReference>
<gene>
    <name evidence="1" type="ORF">KGF86_16460</name>
</gene>
<keyword evidence="2" id="KW-1185">Reference proteome</keyword>
<reference evidence="1 2" key="1">
    <citation type="submission" date="2021-05" db="EMBL/GenBank/DDBJ databases">
        <title>Ornithinibacillus massiliensis sp. nov.</title>
        <authorList>
            <person name="Iwaza R."/>
            <person name="Lagier J.-C."/>
            <person name="Raoult D."/>
        </authorList>
    </citation>
    <scope>NUCLEOTIDE SEQUENCE [LARGE SCALE GENOMIC DNA]</scope>
    <source>
        <strain evidence="1 2">Marseille-P3601</strain>
    </source>
</reference>
<comment type="caution">
    <text evidence="1">The sequence shown here is derived from an EMBL/GenBank/DDBJ whole genome shotgun (WGS) entry which is preliminary data.</text>
</comment>
<evidence type="ECO:0000313" key="1">
    <source>
        <dbReference type="EMBL" id="MBS3681788.1"/>
    </source>
</evidence>
<dbReference type="Proteomes" id="UP000681870">
    <property type="component" value="Unassembled WGS sequence"/>
</dbReference>
<protein>
    <recommendedName>
        <fullName evidence="3">DUF1617 family protein</fullName>
    </recommendedName>
</protein>
<dbReference type="EMBL" id="JAGXBY010000006">
    <property type="protein sequence ID" value="MBS3681788.1"/>
    <property type="molecule type" value="Genomic_DNA"/>
</dbReference>